<dbReference type="PRINTS" id="PR00598">
    <property type="entry name" value="HTHMARR"/>
</dbReference>
<accession>A0ABU1FIA3</accession>
<dbReference type="InterPro" id="IPR039422">
    <property type="entry name" value="MarR/SlyA-like"/>
</dbReference>
<dbReference type="PROSITE" id="PS50995">
    <property type="entry name" value="HTH_MARR_2"/>
    <property type="match status" value="1"/>
</dbReference>
<dbReference type="InterPro" id="IPR036388">
    <property type="entry name" value="WH-like_DNA-bd_sf"/>
</dbReference>
<feature type="region of interest" description="Disordered" evidence="1">
    <location>
        <begin position="160"/>
        <end position="188"/>
    </location>
</feature>
<reference evidence="4" key="1">
    <citation type="submission" date="2023-07" db="EMBL/GenBank/DDBJ databases">
        <title>Description of three actinobacteria isolated from air of manufacturing shop in a pharmaceutical factory.</title>
        <authorList>
            <person name="Zhang D.-F."/>
        </authorList>
    </citation>
    <scope>NUCLEOTIDE SEQUENCE [LARGE SCALE GENOMIC DNA]</scope>
    <source>
        <strain evidence="4">CCTCC AB 2011122</strain>
    </source>
</reference>
<protein>
    <submittedName>
        <fullName evidence="3">MarR family transcriptional regulator</fullName>
    </submittedName>
</protein>
<dbReference type="InterPro" id="IPR036390">
    <property type="entry name" value="WH_DNA-bd_sf"/>
</dbReference>
<sequence>MADERSSGYWYSDDRTRRGVAVLNALRDYRAAEAAMRRRTRSAMRMGETDLLAIRFLLKREGEGRTVSPKDLAAHLGISSASTTVLIDRLVRSGHVERRPHPTDRRALVIAPTIASDDEVRATLGEMHRRMIEVAEGLEAEQAGTVLYFLERMRDAVDSVSEQAAVEVPREPDSGATVSPIESARSAS</sequence>
<comment type="caution">
    <text evidence="3">The sequence shown here is derived from an EMBL/GenBank/DDBJ whole genome shotgun (WGS) entry which is preliminary data.</text>
</comment>
<dbReference type="PANTHER" id="PTHR33164:SF43">
    <property type="entry name" value="HTH-TYPE TRANSCRIPTIONAL REPRESSOR YETL"/>
    <property type="match status" value="1"/>
</dbReference>
<dbReference type="SUPFAM" id="SSF46785">
    <property type="entry name" value="Winged helix' DNA-binding domain"/>
    <property type="match status" value="1"/>
</dbReference>
<dbReference type="Gene3D" id="1.10.10.10">
    <property type="entry name" value="Winged helix-like DNA-binding domain superfamily/Winged helix DNA-binding domain"/>
    <property type="match status" value="1"/>
</dbReference>
<proteinExistence type="predicted"/>
<dbReference type="RefSeq" id="WP_310520093.1">
    <property type="nucleotide sequence ID" value="NZ_BAABBS010000003.1"/>
</dbReference>
<evidence type="ECO:0000259" key="2">
    <source>
        <dbReference type="PROSITE" id="PS50995"/>
    </source>
</evidence>
<dbReference type="Proteomes" id="UP001260072">
    <property type="component" value="Unassembled WGS sequence"/>
</dbReference>
<name>A0ABU1FIA3_9MICO</name>
<keyword evidence="4" id="KW-1185">Reference proteome</keyword>
<dbReference type="SMART" id="SM00347">
    <property type="entry name" value="HTH_MARR"/>
    <property type="match status" value="1"/>
</dbReference>
<evidence type="ECO:0000256" key="1">
    <source>
        <dbReference type="SAM" id="MobiDB-lite"/>
    </source>
</evidence>
<dbReference type="EMBL" id="JAVKGS010000001">
    <property type="protein sequence ID" value="MDR5691480.1"/>
    <property type="molecule type" value="Genomic_DNA"/>
</dbReference>
<evidence type="ECO:0000313" key="4">
    <source>
        <dbReference type="Proteomes" id="UP001260072"/>
    </source>
</evidence>
<evidence type="ECO:0000313" key="3">
    <source>
        <dbReference type="EMBL" id="MDR5691480.1"/>
    </source>
</evidence>
<dbReference type="InterPro" id="IPR000835">
    <property type="entry name" value="HTH_MarR-typ"/>
</dbReference>
<feature type="domain" description="HTH marR-type" evidence="2">
    <location>
        <begin position="15"/>
        <end position="155"/>
    </location>
</feature>
<dbReference type="PANTHER" id="PTHR33164">
    <property type="entry name" value="TRANSCRIPTIONAL REGULATOR, MARR FAMILY"/>
    <property type="match status" value="1"/>
</dbReference>
<gene>
    <name evidence="3" type="ORF">RH861_05315</name>
</gene>
<organism evidence="3 4">
    <name type="scientific">Agromyces indicus</name>
    <dbReference type="NCBI Taxonomy" id="758919"/>
    <lineage>
        <taxon>Bacteria</taxon>
        <taxon>Bacillati</taxon>
        <taxon>Actinomycetota</taxon>
        <taxon>Actinomycetes</taxon>
        <taxon>Micrococcales</taxon>
        <taxon>Microbacteriaceae</taxon>
        <taxon>Agromyces</taxon>
    </lineage>
</organism>
<dbReference type="Pfam" id="PF12802">
    <property type="entry name" value="MarR_2"/>
    <property type="match status" value="1"/>
</dbReference>